<keyword evidence="2" id="KW-1185">Reference proteome</keyword>
<evidence type="ECO:0000313" key="1">
    <source>
        <dbReference type="EMBL" id="KAJ5414265.1"/>
    </source>
</evidence>
<dbReference type="CDD" id="cd02024">
    <property type="entry name" value="NRK1"/>
    <property type="match status" value="1"/>
</dbReference>
<dbReference type="RefSeq" id="XP_056494111.1">
    <property type="nucleotide sequence ID" value="XM_056625529.1"/>
</dbReference>
<dbReference type="AlphaFoldDB" id="A0A9W9WB46"/>
<dbReference type="EMBL" id="JAPZBU010000003">
    <property type="protein sequence ID" value="KAJ5414265.1"/>
    <property type="molecule type" value="Genomic_DNA"/>
</dbReference>
<evidence type="ECO:0008006" key="3">
    <source>
        <dbReference type="Google" id="ProtNLM"/>
    </source>
</evidence>
<dbReference type="GeneID" id="81364509"/>
<sequence>MAYDLPDPIAYMVGISGPSSSGKTTLARLLHRIFSGAKVHIEGAPQYDQLHTFMIHEDDFYKPDNKIPYVTLPSGTKIQDWDTPTAIDTDWLSMALSYARMNGRLPNSIASKEDQNASGPTGVPETLIAELRQHVEKRLSSVPASYKMRQSIAFLEGFLLFAPPKDRPSIWGEEHPSQSIHESINLSLFLPASYTNVKARREGRDGYVTIGGDQPPPGPGMCSKPEIDLDTAMTDAPQNFWVDPPGYVDDIVWPRYLKYHEWLLIPVDERAAAKGDWVQAFGEGEKCHTDVGVRVAPGEGAVRMDVVLRWAVEEVLAAMLKKYDPGYPAKPRGT</sequence>
<dbReference type="Proteomes" id="UP001147747">
    <property type="component" value="Unassembled WGS sequence"/>
</dbReference>
<reference evidence="1" key="1">
    <citation type="submission" date="2022-12" db="EMBL/GenBank/DDBJ databases">
        <authorList>
            <person name="Petersen C."/>
        </authorList>
    </citation>
    <scope>NUCLEOTIDE SEQUENCE</scope>
    <source>
        <strain evidence="1">IBT 29677</strain>
    </source>
</reference>
<proteinExistence type="predicted"/>
<dbReference type="OrthoDB" id="10041966at2759"/>
<organism evidence="1 2">
    <name type="scientific">Penicillium cosmopolitanum</name>
    <dbReference type="NCBI Taxonomy" id="1131564"/>
    <lineage>
        <taxon>Eukaryota</taxon>
        <taxon>Fungi</taxon>
        <taxon>Dikarya</taxon>
        <taxon>Ascomycota</taxon>
        <taxon>Pezizomycotina</taxon>
        <taxon>Eurotiomycetes</taxon>
        <taxon>Eurotiomycetidae</taxon>
        <taxon>Eurotiales</taxon>
        <taxon>Aspergillaceae</taxon>
        <taxon>Penicillium</taxon>
    </lineage>
</organism>
<dbReference type="InterPro" id="IPR027417">
    <property type="entry name" value="P-loop_NTPase"/>
</dbReference>
<dbReference type="Gene3D" id="3.40.50.300">
    <property type="entry name" value="P-loop containing nucleotide triphosphate hydrolases"/>
    <property type="match status" value="1"/>
</dbReference>
<evidence type="ECO:0000313" key="2">
    <source>
        <dbReference type="Proteomes" id="UP001147747"/>
    </source>
</evidence>
<accession>A0A9W9WB46</accession>
<protein>
    <recommendedName>
        <fullName evidence="3">Phosphoribulokinase/uridine kinase domain-containing protein</fullName>
    </recommendedName>
</protein>
<dbReference type="PANTHER" id="PTHR10285">
    <property type="entry name" value="URIDINE KINASE"/>
    <property type="match status" value="1"/>
</dbReference>
<dbReference type="SUPFAM" id="SSF52540">
    <property type="entry name" value="P-loop containing nucleoside triphosphate hydrolases"/>
    <property type="match status" value="1"/>
</dbReference>
<name>A0A9W9WB46_9EURO</name>
<comment type="caution">
    <text evidence="1">The sequence shown here is derived from an EMBL/GenBank/DDBJ whole genome shotgun (WGS) entry which is preliminary data.</text>
</comment>
<gene>
    <name evidence="1" type="ORF">N7509_000892</name>
</gene>
<reference evidence="1" key="2">
    <citation type="journal article" date="2023" name="IMA Fungus">
        <title>Comparative genomic study of the Penicillium genus elucidates a diverse pangenome and 15 lateral gene transfer events.</title>
        <authorList>
            <person name="Petersen C."/>
            <person name="Sorensen T."/>
            <person name="Nielsen M.R."/>
            <person name="Sondergaard T.E."/>
            <person name="Sorensen J.L."/>
            <person name="Fitzpatrick D.A."/>
            <person name="Frisvad J.C."/>
            <person name="Nielsen K.L."/>
        </authorList>
    </citation>
    <scope>NUCLEOTIDE SEQUENCE</scope>
    <source>
        <strain evidence="1">IBT 29677</strain>
    </source>
</reference>